<dbReference type="SUPFAM" id="SSF101821">
    <property type="entry name" value="Aminopeptidase/glucanase lid domain"/>
    <property type="match status" value="1"/>
</dbReference>
<dbReference type="GO" id="GO:0006508">
    <property type="term" value="P:proteolysis"/>
    <property type="evidence" value="ECO:0007669"/>
    <property type="project" value="UniProtKB-KW"/>
</dbReference>
<evidence type="ECO:0000256" key="5">
    <source>
        <dbReference type="ARBA" id="ARBA00022801"/>
    </source>
</evidence>
<keyword evidence="2" id="KW-0031">Aminopeptidase</keyword>
<comment type="similarity">
    <text evidence="1">Belongs to the peptidase M42 family.</text>
</comment>
<keyword evidence="5" id="KW-0378">Hydrolase</keyword>
<dbReference type="EMBL" id="PRLP01000017">
    <property type="protein sequence ID" value="PPC78203.1"/>
    <property type="molecule type" value="Genomic_DNA"/>
</dbReference>
<evidence type="ECO:0000256" key="1">
    <source>
        <dbReference type="ARBA" id="ARBA00006272"/>
    </source>
</evidence>
<dbReference type="SUPFAM" id="SSF53187">
    <property type="entry name" value="Zn-dependent exopeptidases"/>
    <property type="match status" value="1"/>
</dbReference>
<dbReference type="InterPro" id="IPR017537">
    <property type="entry name" value="Peptidase_M42_hydrolase"/>
</dbReference>
<reference evidence="6 7" key="1">
    <citation type="submission" date="2018-02" db="EMBL/GenBank/DDBJ databases">
        <title>novel marine gammaproteobacteria from coastal saline agro ecosystem.</title>
        <authorList>
            <person name="Krishnan R."/>
            <person name="Ramesh Kumar N."/>
        </authorList>
    </citation>
    <scope>NUCLEOTIDE SEQUENCE [LARGE SCALE GENOMIC DNA]</scope>
    <source>
        <strain evidence="6 7">228</strain>
    </source>
</reference>
<dbReference type="NCBIfam" id="TIGR03106">
    <property type="entry name" value="trio_M42_hydro"/>
    <property type="match status" value="1"/>
</dbReference>
<dbReference type="AlphaFoldDB" id="A0A2S5KU12"/>
<proteinExistence type="inferred from homology"/>
<dbReference type="OrthoDB" id="361940at2"/>
<protein>
    <submittedName>
        <fullName evidence="6">Osmoprotectant NAGGN system M42 family peptidase</fullName>
    </submittedName>
</protein>
<gene>
    <name evidence="6" type="ORF">C4K68_06080</name>
</gene>
<dbReference type="Pfam" id="PF05343">
    <property type="entry name" value="Peptidase_M42"/>
    <property type="match status" value="1"/>
</dbReference>
<dbReference type="Gene3D" id="3.40.630.10">
    <property type="entry name" value="Zn peptidases"/>
    <property type="match status" value="1"/>
</dbReference>
<dbReference type="InterPro" id="IPR023367">
    <property type="entry name" value="Peptidase_M42_dom2"/>
</dbReference>
<dbReference type="PANTHER" id="PTHR32481:SF7">
    <property type="entry name" value="AMINOPEPTIDASE YHFE-RELATED"/>
    <property type="match status" value="1"/>
</dbReference>
<evidence type="ECO:0000313" key="7">
    <source>
        <dbReference type="Proteomes" id="UP000238196"/>
    </source>
</evidence>
<dbReference type="InterPro" id="IPR008007">
    <property type="entry name" value="Peptidase_M42"/>
</dbReference>
<dbReference type="GO" id="GO:0046872">
    <property type="term" value="F:metal ion binding"/>
    <property type="evidence" value="ECO:0007669"/>
    <property type="project" value="UniProtKB-KW"/>
</dbReference>
<accession>A0A2S5KU12</accession>
<keyword evidence="3" id="KW-0645">Protease</keyword>
<name>A0A2S5KU12_9PROT</name>
<sequence length="392" mass="43144">MLPKLPAIDTQYLTRRLLDMLAIPSPTGFTDSIVYYVGRCLEELGVGYTLSRRGTLCATLPGEVKGPKRALVTHLDTIGAMVREIKPNGRLAITPIGHWSSRFAEGGRVTLFGERIQYRGTVLPLMAAGHAFNEAIDTQPVNWDQVEVRLDVAVQSADDVRAAGLEVGDFVAFDAHPEITETGFIISRHLDNKAGAASLLATLEAMQRHQLRPRLTTEILFTLSEEVGSGAGHALDDDVTEFVGIDIGPVASGQNARETGVTVAMKDSSGPFDYHLSHHLIDLCRRHDIPWQRDVFRFYYSDAVSAVQAGHDIRPALITFGTDATHGYERTHLHALESCARLMSAYLLSDLAWKADRKQDVPLQEFAAKITEQEPQAMPRELPEAVILTPTK</sequence>
<dbReference type="CDD" id="cd05657">
    <property type="entry name" value="M42_glucanase_like"/>
    <property type="match status" value="1"/>
</dbReference>
<dbReference type="Proteomes" id="UP000238196">
    <property type="component" value="Unassembled WGS sequence"/>
</dbReference>
<dbReference type="Gene3D" id="2.40.30.40">
    <property type="entry name" value="Peptidase M42, domain 2"/>
    <property type="match status" value="1"/>
</dbReference>
<dbReference type="PANTHER" id="PTHR32481">
    <property type="entry name" value="AMINOPEPTIDASE"/>
    <property type="match status" value="1"/>
</dbReference>
<comment type="caution">
    <text evidence="6">The sequence shown here is derived from an EMBL/GenBank/DDBJ whole genome shotgun (WGS) entry which is preliminary data.</text>
</comment>
<dbReference type="GO" id="GO:0004177">
    <property type="term" value="F:aminopeptidase activity"/>
    <property type="evidence" value="ECO:0007669"/>
    <property type="project" value="UniProtKB-KW"/>
</dbReference>
<organism evidence="6 7">
    <name type="scientific">Proteobacteria bacterium 228</name>
    <dbReference type="NCBI Taxonomy" id="2083153"/>
    <lineage>
        <taxon>Bacteria</taxon>
        <taxon>Pseudomonadati</taxon>
        <taxon>Pseudomonadota</taxon>
    </lineage>
</organism>
<evidence type="ECO:0000313" key="6">
    <source>
        <dbReference type="EMBL" id="PPC78203.1"/>
    </source>
</evidence>
<keyword evidence="4" id="KW-0479">Metal-binding</keyword>
<evidence type="ECO:0000256" key="2">
    <source>
        <dbReference type="ARBA" id="ARBA00022438"/>
    </source>
</evidence>
<dbReference type="InterPro" id="IPR051464">
    <property type="entry name" value="Peptidase_M42_aminopept"/>
</dbReference>
<evidence type="ECO:0000256" key="4">
    <source>
        <dbReference type="ARBA" id="ARBA00022723"/>
    </source>
</evidence>
<evidence type="ECO:0000256" key="3">
    <source>
        <dbReference type="ARBA" id="ARBA00022670"/>
    </source>
</evidence>